<dbReference type="Proteomes" id="UP000322634">
    <property type="component" value="Unassembled WGS sequence"/>
</dbReference>
<gene>
    <name evidence="2" type="ORF">FXF65_34625</name>
</gene>
<dbReference type="InterPro" id="IPR037401">
    <property type="entry name" value="SnoaL-like"/>
</dbReference>
<accession>A0A5D0TSU8</accession>
<organism evidence="2 3">
    <name type="scientific">Actinomadura syzygii</name>
    <dbReference type="NCBI Taxonomy" id="1427538"/>
    <lineage>
        <taxon>Bacteria</taxon>
        <taxon>Bacillati</taxon>
        <taxon>Actinomycetota</taxon>
        <taxon>Actinomycetes</taxon>
        <taxon>Streptosporangiales</taxon>
        <taxon>Thermomonosporaceae</taxon>
        <taxon>Actinomadura</taxon>
    </lineage>
</organism>
<evidence type="ECO:0000313" key="3">
    <source>
        <dbReference type="Proteomes" id="UP000322634"/>
    </source>
</evidence>
<keyword evidence="3" id="KW-1185">Reference proteome</keyword>
<protein>
    <submittedName>
        <fullName evidence="2">Nuclear transport factor 2 family protein</fullName>
    </submittedName>
</protein>
<dbReference type="OrthoDB" id="7605094at2"/>
<dbReference type="Pfam" id="PF13577">
    <property type="entry name" value="SnoaL_4"/>
    <property type="match status" value="1"/>
</dbReference>
<dbReference type="CDD" id="cd00531">
    <property type="entry name" value="NTF2_like"/>
    <property type="match status" value="1"/>
</dbReference>
<comment type="caution">
    <text evidence="2">The sequence shown here is derived from an EMBL/GenBank/DDBJ whole genome shotgun (WGS) entry which is preliminary data.</text>
</comment>
<evidence type="ECO:0000259" key="1">
    <source>
        <dbReference type="Pfam" id="PF13577"/>
    </source>
</evidence>
<name>A0A5D0TSU8_9ACTN</name>
<dbReference type="EMBL" id="VSFF01000014">
    <property type="protein sequence ID" value="TYC09391.1"/>
    <property type="molecule type" value="Genomic_DNA"/>
</dbReference>
<dbReference type="InterPro" id="IPR032710">
    <property type="entry name" value="NTF2-like_dom_sf"/>
</dbReference>
<feature type="domain" description="SnoaL-like" evidence="1">
    <location>
        <begin position="23"/>
        <end position="148"/>
    </location>
</feature>
<evidence type="ECO:0000313" key="2">
    <source>
        <dbReference type="EMBL" id="TYC09391.1"/>
    </source>
</evidence>
<dbReference type="SUPFAM" id="SSF54427">
    <property type="entry name" value="NTF2-like"/>
    <property type="match status" value="1"/>
</dbReference>
<sequence>MVTNHVPRIKSCTEPEGSSMLGELADRIAILDAVIAYATALDTRDWERLGTLFTDDACWEYSGSGEKVFGPDAIVARISTGLERLDATHHLNGNHVAAVHGDEAEHTCYYQAQHVRHGLPDGEKFLGAGRYVDRLRRTPDGWRFTHRTITSVWSEGNPAVLAS</sequence>
<proteinExistence type="predicted"/>
<dbReference type="Gene3D" id="3.10.450.50">
    <property type="match status" value="1"/>
</dbReference>
<dbReference type="AlphaFoldDB" id="A0A5D0TSU8"/>
<reference evidence="2 3" key="1">
    <citation type="submission" date="2019-08" db="EMBL/GenBank/DDBJ databases">
        <title>Actinomadura sp. nov. CYP1-5 isolated from mountain soil.</title>
        <authorList>
            <person name="Songsumanus A."/>
            <person name="Kuncharoen N."/>
            <person name="Kudo T."/>
            <person name="Yuki M."/>
            <person name="Igarashi Y."/>
            <person name="Tanasupawat S."/>
        </authorList>
    </citation>
    <scope>NUCLEOTIDE SEQUENCE [LARGE SCALE GENOMIC DNA]</scope>
    <source>
        <strain evidence="2 3">GKU157</strain>
    </source>
</reference>